<dbReference type="HOGENOM" id="CLU_1239653_0_0_0"/>
<dbReference type="Pfam" id="PF13098">
    <property type="entry name" value="Thioredoxin_2"/>
    <property type="match status" value="1"/>
</dbReference>
<protein>
    <submittedName>
        <fullName evidence="2">Thioredoxin-related protein</fullName>
    </submittedName>
</protein>
<feature type="domain" description="Thioredoxin-like fold" evidence="1">
    <location>
        <begin position="41"/>
        <end position="141"/>
    </location>
</feature>
<dbReference type="RefSeq" id="WP_014297167.1">
    <property type="nucleotide sequence ID" value="NC_016751.1"/>
</dbReference>
<organism evidence="2 3">
    <name type="scientific">Marinitoga piezophila (strain DSM 14283 / JCM 11233 / KA3)</name>
    <dbReference type="NCBI Taxonomy" id="443254"/>
    <lineage>
        <taxon>Bacteria</taxon>
        <taxon>Thermotogati</taxon>
        <taxon>Thermotogota</taxon>
        <taxon>Thermotogae</taxon>
        <taxon>Petrotogales</taxon>
        <taxon>Petrotogaceae</taxon>
        <taxon>Marinitoga</taxon>
    </lineage>
</organism>
<dbReference type="InterPro" id="IPR036249">
    <property type="entry name" value="Thioredoxin-like_sf"/>
</dbReference>
<gene>
    <name evidence="2" type="ordered locus">Marpi_1707</name>
</gene>
<dbReference type="Proteomes" id="UP000007161">
    <property type="component" value="Chromosome"/>
</dbReference>
<proteinExistence type="predicted"/>
<dbReference type="eggNOG" id="COG2143">
    <property type="taxonomic scope" value="Bacteria"/>
</dbReference>
<evidence type="ECO:0000313" key="3">
    <source>
        <dbReference type="Proteomes" id="UP000007161"/>
    </source>
</evidence>
<name>H2J5F2_MARPK</name>
<dbReference type="InterPro" id="IPR012336">
    <property type="entry name" value="Thioredoxin-like_fold"/>
</dbReference>
<dbReference type="STRING" id="443254.Marpi_1707"/>
<dbReference type="Gene3D" id="3.40.30.10">
    <property type="entry name" value="Glutaredoxin"/>
    <property type="match status" value="1"/>
</dbReference>
<sequence length="223" mass="25964">MKKISLFILLIISGVIMYGSILPDKFIVHDFNVALKIGEITGKKVIIMFSSGSCYYCNKFKKETLYDEEVQKWLRTEYIFAEIYADKKKIANYKGKTLNYRDLFGAFGVRGTPTFFFFDSKGEAKAQLPGYVDPTTFISILKYFKYSSNHNIDYSTFVKKNIKVSIEKRVLNLTDEEIKYLLENDPNTVEYQKDDSLDDFVNVIVKEKSKEIESKFYVVIYSK</sequence>
<dbReference type="KEGG" id="mpz:Marpi_1707"/>
<evidence type="ECO:0000313" key="2">
    <source>
        <dbReference type="EMBL" id="AEX86096.1"/>
    </source>
</evidence>
<reference evidence="2 3" key="1">
    <citation type="journal article" date="2012" name="J. Bacteriol.">
        <title>Complete Genome Sequence of the Thermophilic, Piezophilic, Heterotrophic Bacterium Marinitoga piezophila KA3.</title>
        <authorList>
            <person name="Lucas S."/>
            <person name="Han J."/>
            <person name="Lapidus A."/>
            <person name="Cheng J.F."/>
            <person name="Goodwin L.A."/>
            <person name="Pitluck S."/>
            <person name="Peters L."/>
            <person name="Mikhailova N."/>
            <person name="Teshima H."/>
            <person name="Detter J.C."/>
            <person name="Han C."/>
            <person name="Tapia R."/>
            <person name="Land M."/>
            <person name="Hauser L."/>
            <person name="Kyrpides N.C."/>
            <person name="Ivanova N."/>
            <person name="Pagani I."/>
            <person name="Vannier P."/>
            <person name="Oger P."/>
            <person name="Bartlett D.H."/>
            <person name="Noll K.M."/>
            <person name="Woyke T."/>
            <person name="Jebbar M."/>
        </authorList>
    </citation>
    <scope>NUCLEOTIDE SEQUENCE [LARGE SCALE GENOMIC DNA]</scope>
    <source>
        <strain evidence="3">DSM 14283 / JCM 11233 / KA3</strain>
    </source>
</reference>
<dbReference type="OrthoDB" id="45891at2"/>
<dbReference type="AlphaFoldDB" id="H2J5F2"/>
<accession>H2J5F2</accession>
<evidence type="ECO:0000259" key="1">
    <source>
        <dbReference type="Pfam" id="PF13098"/>
    </source>
</evidence>
<reference evidence="3" key="2">
    <citation type="submission" date="2012-01" db="EMBL/GenBank/DDBJ databases">
        <title>Complete sequence of chromosome of Marinitoga piezophila KA3.</title>
        <authorList>
            <person name="Lucas S."/>
            <person name="Han J."/>
            <person name="Lapidus A."/>
            <person name="Cheng J.-F."/>
            <person name="Goodwin L."/>
            <person name="Pitluck S."/>
            <person name="Peters L."/>
            <person name="Mikhailova N."/>
            <person name="Teshima H."/>
            <person name="Detter J.C."/>
            <person name="Han C."/>
            <person name="Tapia R."/>
            <person name="Land M."/>
            <person name="Hauser L."/>
            <person name="Kyrpides N."/>
            <person name="Ivanova N."/>
            <person name="Pagani I."/>
            <person name="Jebbar M."/>
            <person name="Vannier P."/>
            <person name="Oger P."/>
            <person name="Cario A."/>
            <person name="Bartlett D."/>
            <person name="Noll K.M."/>
            <person name="Woyke T."/>
        </authorList>
    </citation>
    <scope>NUCLEOTIDE SEQUENCE [LARGE SCALE GENOMIC DNA]</scope>
    <source>
        <strain evidence="3">DSM 14283 / JCM 11233 / KA3</strain>
    </source>
</reference>
<dbReference type="EMBL" id="CP003257">
    <property type="protein sequence ID" value="AEX86096.1"/>
    <property type="molecule type" value="Genomic_DNA"/>
</dbReference>
<dbReference type="SUPFAM" id="SSF52833">
    <property type="entry name" value="Thioredoxin-like"/>
    <property type="match status" value="1"/>
</dbReference>
<keyword evidence="3" id="KW-1185">Reference proteome</keyword>